<sequence>MWREPSLSLSAPRLRGLPGAGELVNPAVPEKRRPLHSRHEHLCRGRSRTEPPGPRAEPAPDAASEPDRTAARHEEEEEEERRERRKRRAPLRTRTRFWQK</sequence>
<feature type="compositionally biased region" description="Basic and acidic residues" evidence="1">
    <location>
        <begin position="65"/>
        <end position="74"/>
    </location>
</feature>
<gene>
    <name evidence="2" type="ORF">ANANG_G00070340</name>
</gene>
<dbReference type="EMBL" id="JAFIRN010000003">
    <property type="protein sequence ID" value="KAG5853182.1"/>
    <property type="molecule type" value="Genomic_DNA"/>
</dbReference>
<evidence type="ECO:0000313" key="3">
    <source>
        <dbReference type="Proteomes" id="UP001044222"/>
    </source>
</evidence>
<comment type="caution">
    <text evidence="2">The sequence shown here is derived from an EMBL/GenBank/DDBJ whole genome shotgun (WGS) entry which is preliminary data.</text>
</comment>
<proteinExistence type="predicted"/>
<protein>
    <submittedName>
        <fullName evidence="2">Uncharacterized protein</fullName>
    </submittedName>
</protein>
<feature type="compositionally biased region" description="Basic and acidic residues" evidence="1">
    <location>
        <begin position="40"/>
        <end position="49"/>
    </location>
</feature>
<evidence type="ECO:0000256" key="1">
    <source>
        <dbReference type="SAM" id="MobiDB-lite"/>
    </source>
</evidence>
<keyword evidence="3" id="KW-1185">Reference proteome</keyword>
<reference evidence="2" key="1">
    <citation type="submission" date="2021-01" db="EMBL/GenBank/DDBJ databases">
        <title>A chromosome-scale assembly of European eel, Anguilla anguilla.</title>
        <authorList>
            <person name="Henkel C."/>
            <person name="Jong-Raadsen S.A."/>
            <person name="Dufour S."/>
            <person name="Weltzien F.-A."/>
            <person name="Palstra A.P."/>
            <person name="Pelster B."/>
            <person name="Spaink H.P."/>
            <person name="Van Den Thillart G.E."/>
            <person name="Jansen H."/>
            <person name="Zahm M."/>
            <person name="Klopp C."/>
            <person name="Cedric C."/>
            <person name="Louis A."/>
            <person name="Berthelot C."/>
            <person name="Parey E."/>
            <person name="Roest Crollius H."/>
            <person name="Montfort J."/>
            <person name="Robinson-Rechavi M."/>
            <person name="Bucao C."/>
            <person name="Bouchez O."/>
            <person name="Gislard M."/>
            <person name="Lluch J."/>
            <person name="Milhes M."/>
            <person name="Lampietro C."/>
            <person name="Lopez Roques C."/>
            <person name="Donnadieu C."/>
            <person name="Braasch I."/>
            <person name="Desvignes T."/>
            <person name="Postlethwait J."/>
            <person name="Bobe J."/>
            <person name="Guiguen Y."/>
            <person name="Dirks R."/>
        </authorList>
    </citation>
    <scope>NUCLEOTIDE SEQUENCE</scope>
    <source>
        <strain evidence="2">Tag_6206</strain>
        <tissue evidence="2">Liver</tissue>
    </source>
</reference>
<dbReference type="AlphaFoldDB" id="A0A9D3S7T4"/>
<dbReference type="Proteomes" id="UP001044222">
    <property type="component" value="Unassembled WGS sequence"/>
</dbReference>
<feature type="compositionally biased region" description="Basic residues" evidence="1">
    <location>
        <begin position="83"/>
        <end position="100"/>
    </location>
</feature>
<feature type="region of interest" description="Disordered" evidence="1">
    <location>
        <begin position="1"/>
        <end position="100"/>
    </location>
</feature>
<accession>A0A9D3S7T4</accession>
<evidence type="ECO:0000313" key="2">
    <source>
        <dbReference type="EMBL" id="KAG5853182.1"/>
    </source>
</evidence>
<name>A0A9D3S7T4_ANGAN</name>
<organism evidence="2 3">
    <name type="scientific">Anguilla anguilla</name>
    <name type="common">European freshwater eel</name>
    <name type="synonym">Muraena anguilla</name>
    <dbReference type="NCBI Taxonomy" id="7936"/>
    <lineage>
        <taxon>Eukaryota</taxon>
        <taxon>Metazoa</taxon>
        <taxon>Chordata</taxon>
        <taxon>Craniata</taxon>
        <taxon>Vertebrata</taxon>
        <taxon>Euteleostomi</taxon>
        <taxon>Actinopterygii</taxon>
        <taxon>Neopterygii</taxon>
        <taxon>Teleostei</taxon>
        <taxon>Anguilliformes</taxon>
        <taxon>Anguillidae</taxon>
        <taxon>Anguilla</taxon>
    </lineage>
</organism>